<feature type="domain" description="DNA/RNA non-specific endonuclease/pyrophosphatase/phosphodiesterase" evidence="6">
    <location>
        <begin position="90"/>
        <end position="337"/>
    </location>
</feature>
<evidence type="ECO:0000256" key="4">
    <source>
        <dbReference type="SAM" id="MobiDB-lite"/>
    </source>
</evidence>
<keyword evidence="3" id="KW-0479">Metal-binding</keyword>
<dbReference type="GO" id="GO:0000014">
    <property type="term" value="F:single-stranded DNA endodeoxyribonuclease activity"/>
    <property type="evidence" value="ECO:0007669"/>
    <property type="project" value="TreeGrafter"/>
</dbReference>
<organism evidence="7 8">
    <name type="scientific">Synchytrium microbalum</name>
    <dbReference type="NCBI Taxonomy" id="1806994"/>
    <lineage>
        <taxon>Eukaryota</taxon>
        <taxon>Fungi</taxon>
        <taxon>Fungi incertae sedis</taxon>
        <taxon>Chytridiomycota</taxon>
        <taxon>Chytridiomycota incertae sedis</taxon>
        <taxon>Chytridiomycetes</taxon>
        <taxon>Synchytriales</taxon>
        <taxon>Synchytriaceae</taxon>
        <taxon>Synchytrium</taxon>
    </lineage>
</organism>
<evidence type="ECO:0000256" key="2">
    <source>
        <dbReference type="PIRSR" id="PIRSR640255-1"/>
    </source>
</evidence>
<feature type="active site" description="Proton acceptor" evidence="2">
    <location>
        <position position="154"/>
    </location>
</feature>
<dbReference type="Gene3D" id="3.40.570.10">
    <property type="entry name" value="Extracellular Endonuclease, subunit A"/>
    <property type="match status" value="1"/>
</dbReference>
<comment type="caution">
    <text evidence="7">The sequence shown here is derived from an EMBL/GenBank/DDBJ whole genome shotgun (WGS) entry which is preliminary data.</text>
</comment>
<dbReference type="CDD" id="cd00091">
    <property type="entry name" value="NUC"/>
    <property type="match status" value="1"/>
</dbReference>
<dbReference type="Proteomes" id="UP000319731">
    <property type="component" value="Unassembled WGS sequence"/>
</dbReference>
<protein>
    <recommendedName>
        <fullName evidence="9">Endonuclease</fullName>
    </recommendedName>
</protein>
<feature type="domain" description="ENPP1-3/EXOG-like endonuclease/phosphodiesterase" evidence="5">
    <location>
        <begin position="91"/>
        <end position="337"/>
    </location>
</feature>
<gene>
    <name evidence="7" type="ORF">SmJEL517_g00260</name>
</gene>
<dbReference type="STRING" id="1806994.A0A507CF88"/>
<dbReference type="GO" id="GO:0004521">
    <property type="term" value="F:RNA endonuclease activity"/>
    <property type="evidence" value="ECO:0007669"/>
    <property type="project" value="TreeGrafter"/>
</dbReference>
<dbReference type="InterPro" id="IPR044929">
    <property type="entry name" value="DNA/RNA_non-sp_Endonuclease_sf"/>
</dbReference>
<keyword evidence="8" id="KW-1185">Reference proteome</keyword>
<dbReference type="EMBL" id="QEAO01000001">
    <property type="protein sequence ID" value="TPX38161.1"/>
    <property type="molecule type" value="Genomic_DNA"/>
</dbReference>
<evidence type="ECO:0000313" key="8">
    <source>
        <dbReference type="Proteomes" id="UP000319731"/>
    </source>
</evidence>
<evidence type="ECO:0008006" key="9">
    <source>
        <dbReference type="Google" id="ProtNLM"/>
    </source>
</evidence>
<dbReference type="PANTHER" id="PTHR13966">
    <property type="entry name" value="ENDONUCLEASE RELATED"/>
    <property type="match status" value="1"/>
</dbReference>
<feature type="compositionally biased region" description="Low complexity" evidence="4">
    <location>
        <begin position="234"/>
        <end position="252"/>
    </location>
</feature>
<dbReference type="SMART" id="SM00477">
    <property type="entry name" value="NUC"/>
    <property type="match status" value="1"/>
</dbReference>
<dbReference type="PANTHER" id="PTHR13966:SF5">
    <property type="entry name" value="ENDONUCLEASE G, MITOCHONDRIAL"/>
    <property type="match status" value="1"/>
</dbReference>
<dbReference type="GO" id="GO:0005743">
    <property type="term" value="C:mitochondrial inner membrane"/>
    <property type="evidence" value="ECO:0007669"/>
    <property type="project" value="TreeGrafter"/>
</dbReference>
<reference evidence="7 8" key="1">
    <citation type="journal article" date="2019" name="Sci. Rep.">
        <title>Comparative genomics of chytrid fungi reveal insights into the obligate biotrophic and pathogenic lifestyle of Synchytrium endobioticum.</title>
        <authorList>
            <person name="van de Vossenberg B.T.L.H."/>
            <person name="Warris S."/>
            <person name="Nguyen H.D.T."/>
            <person name="van Gent-Pelzer M.P.E."/>
            <person name="Joly D.L."/>
            <person name="van de Geest H.C."/>
            <person name="Bonants P.J.M."/>
            <person name="Smith D.S."/>
            <person name="Levesque C.A."/>
            <person name="van der Lee T.A.J."/>
        </authorList>
    </citation>
    <scope>NUCLEOTIDE SEQUENCE [LARGE SCALE GENOMIC DNA]</scope>
    <source>
        <strain evidence="7 8">JEL517</strain>
    </source>
</reference>
<name>A0A507CF88_9FUNG</name>
<dbReference type="SUPFAM" id="SSF54060">
    <property type="entry name" value="His-Me finger endonucleases"/>
    <property type="match status" value="1"/>
</dbReference>
<feature type="region of interest" description="Disordered" evidence="4">
    <location>
        <begin position="232"/>
        <end position="252"/>
    </location>
</feature>
<evidence type="ECO:0000259" key="5">
    <source>
        <dbReference type="SMART" id="SM00477"/>
    </source>
</evidence>
<dbReference type="Pfam" id="PF01223">
    <property type="entry name" value="Endonuclease_NS"/>
    <property type="match status" value="1"/>
</dbReference>
<dbReference type="GeneID" id="42001487"/>
<dbReference type="GO" id="GO:0006309">
    <property type="term" value="P:apoptotic DNA fragmentation"/>
    <property type="evidence" value="ECO:0007669"/>
    <property type="project" value="TreeGrafter"/>
</dbReference>
<evidence type="ECO:0000256" key="1">
    <source>
        <dbReference type="ARBA" id="ARBA00010052"/>
    </source>
</evidence>
<proteinExistence type="inferred from homology"/>
<dbReference type="OrthoDB" id="5418055at2759"/>
<evidence type="ECO:0000259" key="6">
    <source>
        <dbReference type="SMART" id="SM00892"/>
    </source>
</evidence>
<feature type="binding site" evidence="3">
    <location>
        <position position="186"/>
    </location>
    <ligand>
        <name>Mg(2+)</name>
        <dbReference type="ChEBI" id="CHEBI:18420"/>
        <note>catalytic</note>
    </ligand>
</feature>
<dbReference type="InterPro" id="IPR001604">
    <property type="entry name" value="Endo_G_ENPP1-like_dom"/>
</dbReference>
<dbReference type="InterPro" id="IPR040255">
    <property type="entry name" value="Non-specific_endonuclease"/>
</dbReference>
<dbReference type="SMART" id="SM00892">
    <property type="entry name" value="Endonuclease_NS"/>
    <property type="match status" value="1"/>
</dbReference>
<sequence>MNKQRGWRTITGIFTFTAGVAVGLFGSSSISDIFKRNNREQQRSSVAVTTDDKEDKHTIITPRDQYEVTIPNIPEHFDKYGLPKSESIISRSSYVTSINYGRRQPNWVLEVMNRESLEHNVDREHTTFITDTDVPRLWRARNLDYLNSGYARGHLVPAADSRTSQQALKDTFLLSSNIIPQDAKNNMLYWSRVEAFARSLILENEFKEAYIMTGPIWTYPDAHIEKPSEANLIANNDNSNNHDNNSNSNNANIKTRNIIRQVSYPVIGESTIHVPTHIFKAILAIRQNEDKEEPYFAAFVVPNAPIPPSNGLLMYKVSRSRLDSLLGFRVFPRLEGEKDLCVWDVCRLGRNFKRSARVVEAADGSTVANA</sequence>
<dbReference type="GO" id="GO:0005634">
    <property type="term" value="C:nucleus"/>
    <property type="evidence" value="ECO:0007669"/>
    <property type="project" value="TreeGrafter"/>
</dbReference>
<dbReference type="InterPro" id="IPR044925">
    <property type="entry name" value="His-Me_finger_sf"/>
</dbReference>
<dbReference type="RefSeq" id="XP_031027876.1">
    <property type="nucleotide sequence ID" value="XM_031166190.1"/>
</dbReference>
<dbReference type="InterPro" id="IPR020821">
    <property type="entry name" value="ENPP1-3/EXOG-like_nuc-like"/>
</dbReference>
<comment type="similarity">
    <text evidence="1">Belongs to the DNA/RNA non-specific endonuclease family.</text>
</comment>
<dbReference type="GO" id="GO:0003676">
    <property type="term" value="F:nucleic acid binding"/>
    <property type="evidence" value="ECO:0007669"/>
    <property type="project" value="InterPro"/>
</dbReference>
<dbReference type="GO" id="GO:0046872">
    <property type="term" value="F:metal ion binding"/>
    <property type="evidence" value="ECO:0007669"/>
    <property type="project" value="UniProtKB-KW"/>
</dbReference>
<evidence type="ECO:0000313" key="7">
    <source>
        <dbReference type="EMBL" id="TPX38161.1"/>
    </source>
</evidence>
<evidence type="ECO:0000256" key="3">
    <source>
        <dbReference type="PIRSR" id="PIRSR640255-2"/>
    </source>
</evidence>
<dbReference type="AlphaFoldDB" id="A0A507CF88"/>
<accession>A0A507CF88</accession>